<reference evidence="3" key="1">
    <citation type="submission" date="2023-02" db="EMBL/GenBank/DDBJ databases">
        <title>Colletotrichum kahawae CIFC_Que2 genome sequencing and assembly.</title>
        <authorList>
            <person name="Baroncelli R."/>
        </authorList>
    </citation>
    <scope>NUCLEOTIDE SEQUENCE</scope>
    <source>
        <strain evidence="3">CIFC_Que2</strain>
    </source>
</reference>
<accession>A0AAD9YD34</accession>
<dbReference type="Pfam" id="PF13391">
    <property type="entry name" value="HNH_2"/>
    <property type="match status" value="1"/>
</dbReference>
<feature type="compositionally biased region" description="Acidic residues" evidence="1">
    <location>
        <begin position="43"/>
        <end position="57"/>
    </location>
</feature>
<evidence type="ECO:0000313" key="3">
    <source>
        <dbReference type="EMBL" id="KAK2754099.1"/>
    </source>
</evidence>
<name>A0AAD9YD34_COLKA</name>
<evidence type="ECO:0000259" key="2">
    <source>
        <dbReference type="Pfam" id="PF13391"/>
    </source>
</evidence>
<dbReference type="Proteomes" id="UP001281614">
    <property type="component" value="Unassembled WGS sequence"/>
</dbReference>
<feature type="region of interest" description="Disordered" evidence="1">
    <location>
        <begin position="1"/>
        <end position="70"/>
    </location>
</feature>
<dbReference type="EMBL" id="VYYT01000234">
    <property type="protein sequence ID" value="KAK2754099.1"/>
    <property type="molecule type" value="Genomic_DNA"/>
</dbReference>
<evidence type="ECO:0000313" key="4">
    <source>
        <dbReference type="Proteomes" id="UP001281614"/>
    </source>
</evidence>
<feature type="domain" description="HNH nuclease" evidence="2">
    <location>
        <begin position="214"/>
        <end position="280"/>
    </location>
</feature>
<evidence type="ECO:0000256" key="1">
    <source>
        <dbReference type="SAM" id="MobiDB-lite"/>
    </source>
</evidence>
<dbReference type="InterPro" id="IPR003615">
    <property type="entry name" value="HNH_nuc"/>
</dbReference>
<feature type="compositionally biased region" description="Polar residues" evidence="1">
    <location>
        <begin position="1"/>
        <end position="11"/>
    </location>
</feature>
<organism evidence="3 4">
    <name type="scientific">Colletotrichum kahawae</name>
    <name type="common">Coffee berry disease fungus</name>
    <dbReference type="NCBI Taxonomy" id="34407"/>
    <lineage>
        <taxon>Eukaryota</taxon>
        <taxon>Fungi</taxon>
        <taxon>Dikarya</taxon>
        <taxon>Ascomycota</taxon>
        <taxon>Pezizomycotina</taxon>
        <taxon>Sordariomycetes</taxon>
        <taxon>Hypocreomycetidae</taxon>
        <taxon>Glomerellales</taxon>
        <taxon>Glomerellaceae</taxon>
        <taxon>Colletotrichum</taxon>
        <taxon>Colletotrichum gloeosporioides species complex</taxon>
    </lineage>
</organism>
<gene>
    <name evidence="3" type="ORF">CKAH01_06037</name>
</gene>
<dbReference type="AlphaFoldDB" id="A0AAD9YD34"/>
<comment type="caution">
    <text evidence="3">The sequence shown here is derived from an EMBL/GenBank/DDBJ whole genome shotgun (WGS) entry which is preliminary data.</text>
</comment>
<proteinExistence type="predicted"/>
<feature type="compositionally biased region" description="Polar residues" evidence="1">
    <location>
        <begin position="29"/>
        <end position="38"/>
    </location>
</feature>
<keyword evidence="4" id="KW-1185">Reference proteome</keyword>
<sequence>MTRKNNNNNGSDPAASPKIPKGHHGIPSETPSKTPTDASSSESDSEDSDSEDSEQPEPEIPKTTGQFDADTPEGLWEQVENAKRQSLTLVQKQVRVLTKSFTQGRQDIGESEYKKQLGELEESVATYESEIAILLSCKNQFVGHFRDAEEYQGGHQDFQTDNWAYIDQLINRIGATHGATVTLHQKRGRDEQAKFRKDVIARYDPNHKDGWLWCVVSGAYFSSDLVTAAHIANYNLGEPNACAIFGKCEEPTGHLKSPCNGLLMRKDLENAFDAGRFAIVQALFTNEETGRKERGLKVVVLDPTLEKDFHKDSGGRKDDEPIELNNRRLSFTTSRRPRNSYVYFKYAMTILRRQRLQVPGANLDRRFMDKAARSLWASPGSYLGRSLLFKIALQLGFLTKDEAMEFYNLRKAPPKLSPLEERRLKVKAYQVSSAMKTRSAASFGRCLYCGQHWDGKVVEYEDYTEDLSSQVSDLEL</sequence>
<protein>
    <recommendedName>
        <fullName evidence="2">HNH nuclease domain-containing protein</fullName>
    </recommendedName>
</protein>